<sequence>MTGWWVPTVAVTDDPSREDHERLREQLAASREDRLADVRLRLLGRTEDLNPD</sequence>
<reference evidence="2" key="1">
    <citation type="submission" date="2017-06" db="EMBL/GenBank/DDBJ databases">
        <authorList>
            <person name="Varghese N."/>
            <person name="Submissions S."/>
        </authorList>
    </citation>
    <scope>NUCLEOTIDE SEQUENCE [LARGE SCALE GENOMIC DNA]</scope>
    <source>
        <strain evidence="2">DSM 45423</strain>
    </source>
</reference>
<name>A0A239IH69_9ACTN</name>
<keyword evidence="2" id="KW-1185">Reference proteome</keyword>
<proteinExistence type="predicted"/>
<dbReference type="AlphaFoldDB" id="A0A239IH69"/>
<evidence type="ECO:0000313" key="2">
    <source>
        <dbReference type="Proteomes" id="UP000198386"/>
    </source>
</evidence>
<gene>
    <name evidence="1" type="ORF">SAMN04488107_4311</name>
</gene>
<organism evidence="1 2">
    <name type="scientific">Geodermatophilus saharensis</name>
    <dbReference type="NCBI Taxonomy" id="1137994"/>
    <lineage>
        <taxon>Bacteria</taxon>
        <taxon>Bacillati</taxon>
        <taxon>Actinomycetota</taxon>
        <taxon>Actinomycetes</taxon>
        <taxon>Geodermatophilales</taxon>
        <taxon>Geodermatophilaceae</taxon>
        <taxon>Geodermatophilus</taxon>
    </lineage>
</organism>
<protein>
    <submittedName>
        <fullName evidence="1">Uncharacterized protein</fullName>
    </submittedName>
</protein>
<evidence type="ECO:0000313" key="1">
    <source>
        <dbReference type="EMBL" id="SNS92353.1"/>
    </source>
</evidence>
<accession>A0A239IH69</accession>
<dbReference type="EMBL" id="FZOH01000011">
    <property type="protein sequence ID" value="SNS92353.1"/>
    <property type="molecule type" value="Genomic_DNA"/>
</dbReference>
<dbReference type="Proteomes" id="UP000198386">
    <property type="component" value="Unassembled WGS sequence"/>
</dbReference>